<dbReference type="OrthoDB" id="5638127at2"/>
<accession>A0A0W0S4V2</accession>
<organism evidence="2 3">
    <name type="scientific">Legionella cherrii</name>
    <dbReference type="NCBI Taxonomy" id="28084"/>
    <lineage>
        <taxon>Bacteria</taxon>
        <taxon>Pseudomonadati</taxon>
        <taxon>Pseudomonadota</taxon>
        <taxon>Gammaproteobacteria</taxon>
        <taxon>Legionellales</taxon>
        <taxon>Legionellaceae</taxon>
        <taxon>Legionella</taxon>
    </lineage>
</organism>
<dbReference type="STRING" id="28084.Lche_3308"/>
<dbReference type="RefSeq" id="WP_058388332.1">
    <property type="nucleotide sequence ID" value="NZ_LNXW01000014.1"/>
</dbReference>
<name>A0A0W0S4V2_9GAMM</name>
<evidence type="ECO:0000313" key="3">
    <source>
        <dbReference type="Proteomes" id="UP000054921"/>
    </source>
</evidence>
<evidence type="ECO:0000313" key="2">
    <source>
        <dbReference type="EMBL" id="KTC78519.1"/>
    </source>
</evidence>
<feature type="signal peptide" evidence="1">
    <location>
        <begin position="1"/>
        <end position="22"/>
    </location>
</feature>
<dbReference type="EMBL" id="LNXW01000014">
    <property type="protein sequence ID" value="KTC78519.1"/>
    <property type="molecule type" value="Genomic_DNA"/>
</dbReference>
<dbReference type="Proteomes" id="UP000054921">
    <property type="component" value="Unassembled WGS sequence"/>
</dbReference>
<proteinExistence type="predicted"/>
<sequence>MNTLLQRILLWLVLFISPYALYAQNEYTQNDAAVCQWVKKILLNTLSVDYNYESSNDSELHKNYTGNAWNALTDFLGNYLEVIKNQQLTLHPTFITEPYIAEKGIALNIHYWRVNEVVSIPELNLTIAFSLIVIEANPLPHGHLLIQSMDMVKKENQ</sequence>
<reference evidence="2 3" key="1">
    <citation type="submission" date="2015-11" db="EMBL/GenBank/DDBJ databases">
        <title>Genomic analysis of 38 Legionella species identifies large and diverse effector repertoires.</title>
        <authorList>
            <person name="Burstein D."/>
            <person name="Amaro F."/>
            <person name="Zusman T."/>
            <person name="Lifshitz Z."/>
            <person name="Cohen O."/>
            <person name="Gilbert J.A."/>
            <person name="Pupko T."/>
            <person name="Shuman H.A."/>
            <person name="Segal G."/>
        </authorList>
    </citation>
    <scope>NUCLEOTIDE SEQUENCE [LARGE SCALE GENOMIC DNA]</scope>
    <source>
        <strain evidence="2 3">ORW</strain>
    </source>
</reference>
<protein>
    <submittedName>
        <fullName evidence="2">Macrophage killing protein with similarity to conjugation protein</fullName>
    </submittedName>
</protein>
<dbReference type="AlphaFoldDB" id="A0A0W0S4V2"/>
<gene>
    <name evidence="2" type="ORF">Lche_3308</name>
</gene>
<dbReference type="PATRIC" id="fig|28084.5.peg.3587"/>
<evidence type="ECO:0000256" key="1">
    <source>
        <dbReference type="SAM" id="SignalP"/>
    </source>
</evidence>
<comment type="caution">
    <text evidence="2">The sequence shown here is derived from an EMBL/GenBank/DDBJ whole genome shotgun (WGS) entry which is preliminary data.</text>
</comment>
<keyword evidence="1" id="KW-0732">Signal</keyword>
<feature type="chain" id="PRO_5006911604" evidence="1">
    <location>
        <begin position="23"/>
        <end position="157"/>
    </location>
</feature>